<reference evidence="3" key="2">
    <citation type="submission" date="2025-08" db="UniProtKB">
        <authorList>
            <consortium name="Ensembl"/>
        </authorList>
    </citation>
    <scope>IDENTIFICATION</scope>
    <source>
        <strain evidence="3">2N</strain>
    </source>
</reference>
<dbReference type="VEuPathDB" id="HostDB:ENSCPOG00000000410"/>
<organism evidence="3 4">
    <name type="scientific">Cavia porcellus</name>
    <name type="common">Guinea pig</name>
    <dbReference type="NCBI Taxonomy" id="10141"/>
    <lineage>
        <taxon>Eukaryota</taxon>
        <taxon>Metazoa</taxon>
        <taxon>Chordata</taxon>
        <taxon>Craniata</taxon>
        <taxon>Vertebrata</taxon>
        <taxon>Euteleostomi</taxon>
        <taxon>Mammalia</taxon>
        <taxon>Eutheria</taxon>
        <taxon>Euarchontoglires</taxon>
        <taxon>Glires</taxon>
        <taxon>Rodentia</taxon>
        <taxon>Hystricomorpha</taxon>
        <taxon>Caviidae</taxon>
        <taxon>Cavia</taxon>
    </lineage>
</organism>
<protein>
    <submittedName>
        <fullName evidence="3">Glucosylceramidase beta 2</fullName>
    </submittedName>
</protein>
<sequence>MGTDVPASEQIGSAKGHPQVYCPEDTGGTAAVQVTDREISVDSQSQNEPGCCNPEGCGQLMDSYEGKAKGYQVPPFGWRICLAHEFAEKRKPFQANNISLSNLVKHLGMGIRYLKWWYQKTKVEKKKPFIDMINCVPLRQIYGCPLGGIGGGTITRGWRGQFCRWQLNPGMYQHQTVIADQDSSLPVGVFVWDVENEGDEAVDVSIMFSMRNGLGGEDDAPGGLWNEPFCL</sequence>
<dbReference type="PANTHER" id="PTHR12654:SF0">
    <property type="entry name" value="NON-LYSOSOMAL GLUCOSYLCERAMIDASE"/>
    <property type="match status" value="1"/>
</dbReference>
<dbReference type="GeneTree" id="ENSGT00390000010998"/>
<proteinExistence type="predicted"/>
<dbReference type="Pfam" id="PF12215">
    <property type="entry name" value="Glyco_hydr_116N"/>
    <property type="match status" value="1"/>
</dbReference>
<evidence type="ECO:0000313" key="3">
    <source>
        <dbReference type="Ensembl" id="ENSCPOP00000022242.1"/>
    </source>
</evidence>
<reference evidence="4" key="1">
    <citation type="journal article" date="2011" name="Nature">
        <title>A high-resolution map of human evolutionary constraint using 29 mammals.</title>
        <authorList>
            <person name="Lindblad-Toh K."/>
            <person name="Garber M."/>
            <person name="Zuk O."/>
            <person name="Lin M.F."/>
            <person name="Parker B.J."/>
            <person name="Washietl S."/>
            <person name="Kheradpour P."/>
            <person name="Ernst J."/>
            <person name="Jordan G."/>
            <person name="Mauceli E."/>
            <person name="Ward L.D."/>
            <person name="Lowe C.B."/>
            <person name="Holloway A.K."/>
            <person name="Clamp M."/>
            <person name="Gnerre S."/>
            <person name="Alfoldi J."/>
            <person name="Beal K."/>
            <person name="Chang J."/>
            <person name="Clawson H."/>
            <person name="Cuff J."/>
            <person name="Di Palma F."/>
            <person name="Fitzgerald S."/>
            <person name="Flicek P."/>
            <person name="Guttman M."/>
            <person name="Hubisz M.J."/>
            <person name="Jaffe D.B."/>
            <person name="Jungreis I."/>
            <person name="Kent W.J."/>
            <person name="Kostka D."/>
            <person name="Lara M."/>
            <person name="Martins A.L."/>
            <person name="Massingham T."/>
            <person name="Moltke I."/>
            <person name="Raney B.J."/>
            <person name="Rasmussen M.D."/>
            <person name="Robinson J."/>
            <person name="Stark A."/>
            <person name="Vilella A.J."/>
            <person name="Wen J."/>
            <person name="Xie X."/>
            <person name="Zody M.C."/>
            <person name="Baldwin J."/>
            <person name="Bloom T."/>
            <person name="Chin C.W."/>
            <person name="Heiman D."/>
            <person name="Nicol R."/>
            <person name="Nusbaum C."/>
            <person name="Young S."/>
            <person name="Wilkinson J."/>
            <person name="Worley K.C."/>
            <person name="Kovar C.L."/>
            <person name="Muzny D.M."/>
            <person name="Gibbs R.A."/>
            <person name="Cree A."/>
            <person name="Dihn H.H."/>
            <person name="Fowler G."/>
            <person name="Jhangiani S."/>
            <person name="Joshi V."/>
            <person name="Lee S."/>
            <person name="Lewis L.R."/>
            <person name="Nazareth L.V."/>
            <person name="Okwuonu G."/>
            <person name="Santibanez J."/>
            <person name="Warren W.C."/>
            <person name="Mardis E.R."/>
            <person name="Weinstock G.M."/>
            <person name="Wilson R.K."/>
            <person name="Delehaunty K."/>
            <person name="Dooling D."/>
            <person name="Fronik C."/>
            <person name="Fulton L."/>
            <person name="Fulton B."/>
            <person name="Graves T."/>
            <person name="Minx P."/>
            <person name="Sodergren E."/>
            <person name="Birney E."/>
            <person name="Margulies E.H."/>
            <person name="Herrero J."/>
            <person name="Green E.D."/>
            <person name="Haussler D."/>
            <person name="Siepel A."/>
            <person name="Goldman N."/>
            <person name="Pollard K.S."/>
            <person name="Pedersen J.S."/>
            <person name="Lander E.S."/>
            <person name="Kellis M."/>
        </authorList>
    </citation>
    <scope>NUCLEOTIDE SEQUENCE [LARGE SCALE GENOMIC DNA]</scope>
    <source>
        <strain evidence="4">2N</strain>
    </source>
</reference>
<keyword evidence="4" id="KW-1185">Reference proteome</keyword>
<name>A0A286X9Y1_CAVPO</name>
<dbReference type="Bgee" id="ENSCPOG00000000410">
    <property type="expression patterns" value="Expressed in pituitary gland and 13 other cell types or tissues"/>
</dbReference>
<evidence type="ECO:0000256" key="1">
    <source>
        <dbReference type="SAM" id="MobiDB-lite"/>
    </source>
</evidence>
<dbReference type="PANTHER" id="PTHR12654">
    <property type="entry name" value="BILE ACID BETA-GLUCOSIDASE-RELATED"/>
    <property type="match status" value="1"/>
</dbReference>
<feature type="region of interest" description="Disordered" evidence="1">
    <location>
        <begin position="1"/>
        <end position="22"/>
    </location>
</feature>
<gene>
    <name evidence="3" type="primary">GBA2</name>
</gene>
<dbReference type="EMBL" id="AAKN02030431">
    <property type="status" value="NOT_ANNOTATED_CDS"/>
    <property type="molecule type" value="Genomic_DNA"/>
</dbReference>
<dbReference type="Proteomes" id="UP000005447">
    <property type="component" value="Unassembled WGS sequence"/>
</dbReference>
<evidence type="ECO:0000313" key="4">
    <source>
        <dbReference type="Proteomes" id="UP000005447"/>
    </source>
</evidence>
<accession>A0A286X9Y1</accession>
<dbReference type="AlphaFoldDB" id="A0A286X9Y1"/>
<dbReference type="InterPro" id="IPR052566">
    <property type="entry name" value="Non-lysos_glucosylceramidase"/>
</dbReference>
<dbReference type="Ensembl" id="ENSCPOT00000036706.1">
    <property type="protein sequence ID" value="ENSCPOP00000022242.1"/>
    <property type="gene ID" value="ENSCPOG00000000410.4"/>
</dbReference>
<feature type="domain" description="Glycosyl-hydrolase family 116 N-terminal" evidence="2">
    <location>
        <begin position="143"/>
        <end position="181"/>
    </location>
</feature>
<dbReference type="InterPro" id="IPR024462">
    <property type="entry name" value="GH116_N"/>
</dbReference>
<dbReference type="GO" id="GO:0007417">
    <property type="term" value="P:central nervous system development"/>
    <property type="evidence" value="ECO:0007669"/>
    <property type="project" value="TreeGrafter"/>
</dbReference>
<evidence type="ECO:0000259" key="2">
    <source>
        <dbReference type="Pfam" id="PF12215"/>
    </source>
</evidence>
<reference evidence="3" key="3">
    <citation type="submission" date="2025-09" db="UniProtKB">
        <authorList>
            <consortium name="Ensembl"/>
        </authorList>
    </citation>
    <scope>IDENTIFICATION</scope>
    <source>
        <strain evidence="3">2N</strain>
    </source>
</reference>
<dbReference type="GO" id="GO:0008422">
    <property type="term" value="F:beta-glucosidase activity"/>
    <property type="evidence" value="ECO:0007669"/>
    <property type="project" value="TreeGrafter"/>
</dbReference>